<feature type="compositionally biased region" description="Polar residues" evidence="1">
    <location>
        <begin position="469"/>
        <end position="482"/>
    </location>
</feature>
<reference evidence="3" key="1">
    <citation type="submission" date="2016-10" db="EMBL/GenBank/DDBJ databases">
        <authorList>
            <person name="Varghese N."/>
            <person name="Submissions S."/>
        </authorList>
    </citation>
    <scope>NUCLEOTIDE SEQUENCE [LARGE SCALE GENOMIC DNA]</scope>
    <source>
        <strain evidence="3">DSM 45422</strain>
    </source>
</reference>
<evidence type="ECO:0000313" key="2">
    <source>
        <dbReference type="EMBL" id="SDY69541.1"/>
    </source>
</evidence>
<name>A0A1H3LYM6_9ACTN</name>
<gene>
    <name evidence="2" type="ORF">SAMN05660209_03477</name>
</gene>
<dbReference type="STRING" id="1137993.SAMN05660209_03477"/>
<dbReference type="InterPro" id="IPR036188">
    <property type="entry name" value="FAD/NAD-bd_sf"/>
</dbReference>
<sequence>MARTGQRAVVVGASLSGLLTARVLTEAFDRVTVVDRDDLPGEIAARRGVPQGRHPHGLLARGREVLEELFPGLTDELVEHGAAVGDMQGDARWYNDGHLLRQSPIGMQAVALSRPLLEDRVRARVLGLPGVELVAPAQLTDLVATDGRVSGVRVRHGSPSVGSTDEKALPADLVVDATGRGSHTPSWLASHGFDRPAESRIDVDIRYTTWIVPRYADDLDGDRACLVGATVARPRFGAALAIEGNRWIIAAGGYHGDTAPTDLAGFRTFAAGLTAPEIAALMADREPLDGPRTYHFVSSTRRHYERLTRFPRGLVVTGDALSSFNPVYGQGITVAAAEALALRDLLIAGVDDLAPQFFRRAAGLIDVAWDIAAGSDLRLPAVPGPRPVRVRLVNAYVAQVQAAAAVDPEVGAAFLRVANLIDPPASLLRPRLGTKVLLARRRAARVGASAADRPDPTVRVPRPRDLPQDESTPATEQPRSQA</sequence>
<keyword evidence="3" id="KW-1185">Reference proteome</keyword>
<dbReference type="PANTHER" id="PTHR43422:SF3">
    <property type="entry name" value="THIAMINE THIAZOLE SYNTHASE"/>
    <property type="match status" value="1"/>
</dbReference>
<dbReference type="Gene3D" id="3.50.50.60">
    <property type="entry name" value="FAD/NAD(P)-binding domain"/>
    <property type="match status" value="1"/>
</dbReference>
<feature type="compositionally biased region" description="Basic and acidic residues" evidence="1">
    <location>
        <begin position="452"/>
        <end position="467"/>
    </location>
</feature>
<dbReference type="PANTHER" id="PTHR43422">
    <property type="entry name" value="THIAMINE THIAZOLE SYNTHASE"/>
    <property type="match status" value="1"/>
</dbReference>
<dbReference type="SUPFAM" id="SSF51905">
    <property type="entry name" value="FAD/NAD(P)-binding domain"/>
    <property type="match status" value="1"/>
</dbReference>
<dbReference type="OrthoDB" id="9790035at2"/>
<evidence type="ECO:0000256" key="1">
    <source>
        <dbReference type="SAM" id="MobiDB-lite"/>
    </source>
</evidence>
<dbReference type="AlphaFoldDB" id="A0A1H3LYM6"/>
<protein>
    <submittedName>
        <fullName evidence="2">2-polyprenyl-6-methoxyphenol hydroxylase</fullName>
    </submittedName>
</protein>
<dbReference type="EMBL" id="FNOT01000010">
    <property type="protein sequence ID" value="SDY69541.1"/>
    <property type="molecule type" value="Genomic_DNA"/>
</dbReference>
<evidence type="ECO:0000313" key="3">
    <source>
        <dbReference type="Proteomes" id="UP000198921"/>
    </source>
</evidence>
<accession>A0A1H3LYM6</accession>
<feature type="region of interest" description="Disordered" evidence="1">
    <location>
        <begin position="445"/>
        <end position="482"/>
    </location>
</feature>
<organism evidence="2 3">
    <name type="scientific">Geodermatophilus africanus</name>
    <dbReference type="NCBI Taxonomy" id="1137993"/>
    <lineage>
        <taxon>Bacteria</taxon>
        <taxon>Bacillati</taxon>
        <taxon>Actinomycetota</taxon>
        <taxon>Actinomycetes</taxon>
        <taxon>Geodermatophilales</taxon>
        <taxon>Geodermatophilaceae</taxon>
        <taxon>Geodermatophilus</taxon>
    </lineage>
</organism>
<proteinExistence type="predicted"/>
<dbReference type="RefSeq" id="WP_091158939.1">
    <property type="nucleotide sequence ID" value="NZ_FNOT01000010.1"/>
</dbReference>
<dbReference type="Proteomes" id="UP000198921">
    <property type="component" value="Unassembled WGS sequence"/>
</dbReference>